<dbReference type="SUPFAM" id="SSF52540">
    <property type="entry name" value="P-loop containing nucleoside triphosphate hydrolases"/>
    <property type="match status" value="1"/>
</dbReference>
<dbReference type="PROSITE" id="PS00603">
    <property type="entry name" value="TK_CELLULAR_TYPE"/>
    <property type="match status" value="1"/>
</dbReference>
<reference evidence="16" key="1">
    <citation type="journal article" date="2021" name="PeerJ">
        <title>Extensive microbial diversity within the chicken gut microbiome revealed by metagenomics and culture.</title>
        <authorList>
            <person name="Gilroy R."/>
            <person name="Ravi A."/>
            <person name="Getino M."/>
            <person name="Pursley I."/>
            <person name="Horton D.L."/>
            <person name="Alikhan N.F."/>
            <person name="Baker D."/>
            <person name="Gharbi K."/>
            <person name="Hall N."/>
            <person name="Watson M."/>
            <person name="Adriaenssens E.M."/>
            <person name="Foster-Nyarko E."/>
            <person name="Jarju S."/>
            <person name="Secka A."/>
            <person name="Antonio M."/>
            <person name="Oren A."/>
            <person name="Chaudhuri R.R."/>
            <person name="La Ragione R."/>
            <person name="Hildebrand F."/>
            <person name="Pallen M.J."/>
        </authorList>
    </citation>
    <scope>NUCLEOTIDE SEQUENCE</scope>
    <source>
        <strain evidence="16">ChiGjej1B1-14440</strain>
    </source>
</reference>
<evidence type="ECO:0000256" key="6">
    <source>
        <dbReference type="ARBA" id="ARBA00022723"/>
    </source>
</evidence>
<feature type="binding site" evidence="13">
    <location>
        <position position="179"/>
    </location>
    <ligand>
        <name>substrate</name>
    </ligand>
</feature>
<dbReference type="HAMAP" id="MF_00124">
    <property type="entry name" value="Thymidine_kinase"/>
    <property type="match status" value="1"/>
</dbReference>
<feature type="binding site" evidence="11">
    <location>
        <begin position="88"/>
        <end position="91"/>
    </location>
    <ligand>
        <name>ATP</name>
        <dbReference type="ChEBI" id="CHEBI:30616"/>
    </ligand>
</feature>
<evidence type="ECO:0000256" key="11">
    <source>
        <dbReference type="HAMAP-Rule" id="MF_00124"/>
    </source>
</evidence>
<keyword evidence="4 11" id="KW-0237">DNA synthesis</keyword>
<proteinExistence type="inferred from homology"/>
<evidence type="ECO:0000256" key="15">
    <source>
        <dbReference type="RuleBase" id="RU004165"/>
    </source>
</evidence>
<feature type="binding site" evidence="11">
    <location>
        <begin position="15"/>
        <end position="22"/>
    </location>
    <ligand>
        <name>ATP</name>
        <dbReference type="ChEBI" id="CHEBI:30616"/>
    </ligand>
</feature>
<dbReference type="GO" id="GO:0046104">
    <property type="term" value="P:thymidine metabolic process"/>
    <property type="evidence" value="ECO:0007669"/>
    <property type="project" value="TreeGrafter"/>
</dbReference>
<feature type="binding site" evidence="13">
    <location>
        <begin position="171"/>
        <end position="174"/>
    </location>
    <ligand>
        <name>substrate</name>
    </ligand>
</feature>
<organism evidence="16 17">
    <name type="scientific">Candidatus Erysipelatoclostridium merdavium</name>
    <dbReference type="NCBI Taxonomy" id="2838566"/>
    <lineage>
        <taxon>Bacteria</taxon>
        <taxon>Bacillati</taxon>
        <taxon>Bacillota</taxon>
        <taxon>Erysipelotrichia</taxon>
        <taxon>Erysipelotrichales</taxon>
        <taxon>Erysipelotrichales incertae sedis</taxon>
    </lineage>
</organism>
<evidence type="ECO:0000313" key="16">
    <source>
        <dbReference type="EMBL" id="HIX82349.1"/>
    </source>
</evidence>
<keyword evidence="6 11" id="KW-0479">Metal-binding</keyword>
<reference evidence="16" key="2">
    <citation type="submission" date="2021-04" db="EMBL/GenBank/DDBJ databases">
        <authorList>
            <person name="Gilroy R."/>
        </authorList>
    </citation>
    <scope>NUCLEOTIDE SEQUENCE</scope>
    <source>
        <strain evidence="16">ChiGjej1B1-14440</strain>
    </source>
</reference>
<dbReference type="FunFam" id="3.30.60.20:FF:000026">
    <property type="entry name" value="Thymidine kinase"/>
    <property type="match status" value="1"/>
</dbReference>
<comment type="similarity">
    <text evidence="1 11 15">Belongs to the thymidine kinase family.</text>
</comment>
<name>A0A9D2BP26_9FIRM</name>
<keyword evidence="5 11" id="KW-0808">Transferase</keyword>
<dbReference type="InterPro" id="IPR001267">
    <property type="entry name" value="Thymidine_kinase"/>
</dbReference>
<gene>
    <name evidence="11" type="primary">tdk</name>
    <name evidence="16" type="ORF">H9980_10335</name>
</gene>
<dbReference type="Gene3D" id="3.30.60.20">
    <property type="match status" value="1"/>
</dbReference>
<evidence type="ECO:0000256" key="3">
    <source>
        <dbReference type="ARBA" id="ARBA00022490"/>
    </source>
</evidence>
<feature type="binding site" evidence="11">
    <location>
        <position position="145"/>
    </location>
    <ligand>
        <name>Zn(2+)</name>
        <dbReference type="ChEBI" id="CHEBI:29105"/>
    </ligand>
</feature>
<keyword evidence="3 11" id="KW-0963">Cytoplasm</keyword>
<dbReference type="EC" id="2.7.1.21" evidence="2 11"/>
<dbReference type="InterPro" id="IPR020633">
    <property type="entry name" value="Thymidine_kinase_CS"/>
</dbReference>
<evidence type="ECO:0000256" key="4">
    <source>
        <dbReference type="ARBA" id="ARBA00022634"/>
    </source>
</evidence>
<protein>
    <recommendedName>
        <fullName evidence="2 11">Thymidine kinase</fullName>
        <ecNumber evidence="2 11">2.7.1.21</ecNumber>
    </recommendedName>
</protein>
<evidence type="ECO:0000256" key="7">
    <source>
        <dbReference type="ARBA" id="ARBA00022741"/>
    </source>
</evidence>
<dbReference type="AlphaFoldDB" id="A0A9D2BP26"/>
<keyword evidence="10 11" id="KW-0067">ATP-binding</keyword>
<feature type="binding site" evidence="11">
    <location>
        <position position="183"/>
    </location>
    <ligand>
        <name>Zn(2+)</name>
        <dbReference type="ChEBI" id="CHEBI:29105"/>
    </ligand>
</feature>
<evidence type="ECO:0000256" key="10">
    <source>
        <dbReference type="ARBA" id="ARBA00022840"/>
    </source>
</evidence>
<dbReference type="GO" id="GO:0071897">
    <property type="term" value="P:DNA biosynthetic process"/>
    <property type="evidence" value="ECO:0007669"/>
    <property type="project" value="UniProtKB-KW"/>
</dbReference>
<dbReference type="Proteomes" id="UP000886724">
    <property type="component" value="Unassembled WGS sequence"/>
</dbReference>
<keyword evidence="7 11" id="KW-0547">Nucleotide-binding</keyword>
<evidence type="ECO:0000256" key="13">
    <source>
        <dbReference type="PIRSR" id="PIRSR035805-2"/>
    </source>
</evidence>
<dbReference type="EMBL" id="DXET01000227">
    <property type="protein sequence ID" value="HIX82349.1"/>
    <property type="molecule type" value="Genomic_DNA"/>
</dbReference>
<dbReference type="FunFam" id="3.40.50.300:FF:000384">
    <property type="entry name" value="Thymidine kinase"/>
    <property type="match status" value="1"/>
</dbReference>
<comment type="caution">
    <text evidence="16">The sequence shown here is derived from an EMBL/GenBank/DDBJ whole genome shotgun (WGS) entry which is preliminary data.</text>
</comment>
<accession>A0A9D2BP26</accession>
<evidence type="ECO:0000256" key="8">
    <source>
        <dbReference type="ARBA" id="ARBA00022777"/>
    </source>
</evidence>
<feature type="binding site" evidence="11">
    <location>
        <position position="148"/>
    </location>
    <ligand>
        <name>Zn(2+)</name>
        <dbReference type="ChEBI" id="CHEBI:29105"/>
    </ligand>
</feature>
<keyword evidence="9 11" id="KW-0862">Zinc</keyword>
<dbReference type="InterPro" id="IPR027417">
    <property type="entry name" value="P-loop_NTPase"/>
</dbReference>
<evidence type="ECO:0000256" key="5">
    <source>
        <dbReference type="ARBA" id="ARBA00022679"/>
    </source>
</evidence>
<feature type="binding site" evidence="11">
    <location>
        <position position="186"/>
    </location>
    <ligand>
        <name>Zn(2+)</name>
        <dbReference type="ChEBI" id="CHEBI:29105"/>
    </ligand>
</feature>
<dbReference type="NCBIfam" id="NF003296">
    <property type="entry name" value="PRK04296.1-1"/>
    <property type="match status" value="1"/>
</dbReference>
<evidence type="ECO:0000256" key="14">
    <source>
        <dbReference type="RuleBase" id="RU000544"/>
    </source>
</evidence>
<dbReference type="Pfam" id="PF00265">
    <property type="entry name" value="TK"/>
    <property type="match status" value="1"/>
</dbReference>
<dbReference type="PIRSF" id="PIRSF035805">
    <property type="entry name" value="TK_cell"/>
    <property type="match status" value="1"/>
</dbReference>
<dbReference type="GO" id="GO:0005829">
    <property type="term" value="C:cytosol"/>
    <property type="evidence" value="ECO:0007669"/>
    <property type="project" value="TreeGrafter"/>
</dbReference>
<comment type="subunit">
    <text evidence="11">Homotetramer.</text>
</comment>
<dbReference type="SUPFAM" id="SSF57716">
    <property type="entry name" value="Glucocorticoid receptor-like (DNA-binding domain)"/>
    <property type="match status" value="1"/>
</dbReference>
<comment type="subcellular location">
    <subcellularLocation>
        <location evidence="11">Cytoplasm</location>
    </subcellularLocation>
</comment>
<feature type="active site" description="Proton acceptor" evidence="11 12">
    <location>
        <position position="89"/>
    </location>
</feature>
<dbReference type="Gene3D" id="3.40.50.300">
    <property type="entry name" value="P-loop containing nucleotide triphosphate hydrolases"/>
    <property type="match status" value="1"/>
</dbReference>
<evidence type="ECO:0000256" key="12">
    <source>
        <dbReference type="PIRSR" id="PIRSR035805-1"/>
    </source>
</evidence>
<comment type="catalytic activity">
    <reaction evidence="11 14">
        <text>thymidine + ATP = dTMP + ADP + H(+)</text>
        <dbReference type="Rhea" id="RHEA:19129"/>
        <dbReference type="ChEBI" id="CHEBI:15378"/>
        <dbReference type="ChEBI" id="CHEBI:17748"/>
        <dbReference type="ChEBI" id="CHEBI:30616"/>
        <dbReference type="ChEBI" id="CHEBI:63528"/>
        <dbReference type="ChEBI" id="CHEBI:456216"/>
        <dbReference type="EC" id="2.7.1.21"/>
    </reaction>
</comment>
<evidence type="ECO:0000313" key="17">
    <source>
        <dbReference type="Proteomes" id="UP000886724"/>
    </source>
</evidence>
<dbReference type="GO" id="GO:0008270">
    <property type="term" value="F:zinc ion binding"/>
    <property type="evidence" value="ECO:0007669"/>
    <property type="project" value="UniProtKB-UniRule"/>
</dbReference>
<keyword evidence="8 11" id="KW-0418">Kinase</keyword>
<dbReference type="PANTHER" id="PTHR11441:SF0">
    <property type="entry name" value="THYMIDINE KINASE, CYTOSOLIC"/>
    <property type="match status" value="1"/>
</dbReference>
<evidence type="ECO:0000256" key="2">
    <source>
        <dbReference type="ARBA" id="ARBA00012118"/>
    </source>
</evidence>
<dbReference type="PANTHER" id="PTHR11441">
    <property type="entry name" value="THYMIDINE KINASE"/>
    <property type="match status" value="1"/>
</dbReference>
<dbReference type="GO" id="GO:0004797">
    <property type="term" value="F:thymidine kinase activity"/>
    <property type="evidence" value="ECO:0007669"/>
    <property type="project" value="UniProtKB-UniRule"/>
</dbReference>
<evidence type="ECO:0000256" key="9">
    <source>
        <dbReference type="ARBA" id="ARBA00022833"/>
    </source>
</evidence>
<sequence>MYHLYRDGWIEVICGCMFAGKTEELIRRINVLSYAKKDIMVFKPKIDNRYSDSEIVSYSGAHVPCLVVEKAKDILKKITSDVEVVAIDEVQFFDQDIIEVCEYLADKGIRVMVAGLDKDFRGESFGVMPELLTRAEFVTKLTAICAKCGSPATRTQRLINGKPASFEDPIVLVGAKDHYEPRCRHCHKVYDKPHKF</sequence>
<evidence type="ECO:0000256" key="1">
    <source>
        <dbReference type="ARBA" id="ARBA00007587"/>
    </source>
</evidence>
<dbReference type="GO" id="GO:0005524">
    <property type="term" value="F:ATP binding"/>
    <property type="evidence" value="ECO:0007669"/>
    <property type="project" value="UniProtKB-UniRule"/>
</dbReference>